<sequence>MIGVYMVYYDRSNNSLTEAYVEYIDDLQGIIDEYGDTVPIKIVGDYNVHLPKPGECINWFTSHSKLVHDFIIAPGITDQSKQVPVTYWNRQMNNKRYNKELDAALYEIPVYTQCPELDEHQTQTRIDGYMDCLRTYMIDAAKIRNTFDGRFYYYGSSTVLKNYTADVDSAGLAVFEISMEPGWNTQTLQLEAKFYDGSRTLRATKHIESFFTRDQNYLQVNMMGTSSRVKVSDLFTLSQMSH</sequence>
<dbReference type="AlphaFoldDB" id="A0AAD9K1E7"/>
<proteinExistence type="predicted"/>
<evidence type="ECO:0000313" key="2">
    <source>
        <dbReference type="Proteomes" id="UP001208570"/>
    </source>
</evidence>
<gene>
    <name evidence="1" type="ORF">LSH36_88g03006</name>
</gene>
<protein>
    <submittedName>
        <fullName evidence="1">Uncharacterized protein</fullName>
    </submittedName>
</protein>
<comment type="caution">
    <text evidence="1">The sequence shown here is derived from an EMBL/GenBank/DDBJ whole genome shotgun (WGS) entry which is preliminary data.</text>
</comment>
<accession>A0AAD9K1E7</accession>
<dbReference type="EMBL" id="JAODUP010000088">
    <property type="protein sequence ID" value="KAK2162977.1"/>
    <property type="molecule type" value="Genomic_DNA"/>
</dbReference>
<keyword evidence="2" id="KW-1185">Reference proteome</keyword>
<evidence type="ECO:0000313" key="1">
    <source>
        <dbReference type="EMBL" id="KAK2162977.1"/>
    </source>
</evidence>
<reference evidence="1" key="1">
    <citation type="journal article" date="2023" name="Mol. Biol. Evol.">
        <title>Third-Generation Sequencing Reveals the Adaptive Role of the Epigenome in Three Deep-Sea Polychaetes.</title>
        <authorList>
            <person name="Perez M."/>
            <person name="Aroh O."/>
            <person name="Sun Y."/>
            <person name="Lan Y."/>
            <person name="Juniper S.K."/>
            <person name="Young C.R."/>
            <person name="Angers B."/>
            <person name="Qian P.Y."/>
        </authorList>
    </citation>
    <scope>NUCLEOTIDE SEQUENCE</scope>
    <source>
        <strain evidence="1">P08H-3</strain>
    </source>
</reference>
<organism evidence="1 2">
    <name type="scientific">Paralvinella palmiformis</name>
    <dbReference type="NCBI Taxonomy" id="53620"/>
    <lineage>
        <taxon>Eukaryota</taxon>
        <taxon>Metazoa</taxon>
        <taxon>Spiralia</taxon>
        <taxon>Lophotrochozoa</taxon>
        <taxon>Annelida</taxon>
        <taxon>Polychaeta</taxon>
        <taxon>Sedentaria</taxon>
        <taxon>Canalipalpata</taxon>
        <taxon>Terebellida</taxon>
        <taxon>Terebelliformia</taxon>
        <taxon>Alvinellidae</taxon>
        <taxon>Paralvinella</taxon>
    </lineage>
</organism>
<name>A0AAD9K1E7_9ANNE</name>
<dbReference type="Proteomes" id="UP001208570">
    <property type="component" value="Unassembled WGS sequence"/>
</dbReference>